<feature type="domain" description="Mediator complex subunit MED14 N-terminal" evidence="9">
    <location>
        <begin position="33"/>
        <end position="226"/>
    </location>
</feature>
<dbReference type="Pfam" id="PF08638">
    <property type="entry name" value="Med14"/>
    <property type="match status" value="1"/>
</dbReference>
<evidence type="ECO:0000256" key="3">
    <source>
        <dbReference type="ARBA" id="ARBA00023015"/>
    </source>
</evidence>
<proteinExistence type="inferred from homology"/>
<comment type="function">
    <text evidence="7">Component of the Mediator complex, a coactivator involved in the regulated transcription of nearly all RNA polymerase II-dependent genes. Mediator functions as a bridge to convey information from gene-specific regulatory proteins to the basal RNA polymerase II transcription machinery. Mediator is recruited to promoters by direct interactions with regulatory proteins and serves as a scaffold for the assembly of a functional preinitiation complex with RNA polymerase II and the general transcription factors.</text>
</comment>
<comment type="subunit">
    <text evidence="7">Component of the Mediator complex.</text>
</comment>
<protein>
    <recommendedName>
        <fullName evidence="7">Mediator of RNA polymerase II transcription subunit 14</fullName>
    </recommendedName>
    <alternativeName>
        <fullName evidence="7">Mediator complex subunit 14</fullName>
    </alternativeName>
</protein>
<feature type="region of interest" description="Disordered" evidence="8">
    <location>
        <begin position="1"/>
        <end position="20"/>
    </location>
</feature>
<feature type="region of interest" description="Disordered" evidence="8">
    <location>
        <begin position="579"/>
        <end position="604"/>
    </location>
</feature>
<feature type="compositionally biased region" description="Low complexity" evidence="8">
    <location>
        <begin position="579"/>
        <end position="597"/>
    </location>
</feature>
<dbReference type="InterPro" id="IPR055122">
    <property type="entry name" value="Med14_N"/>
</dbReference>
<evidence type="ECO:0000256" key="5">
    <source>
        <dbReference type="ARBA" id="ARBA00023163"/>
    </source>
</evidence>
<name>A0ABQ7J511_9APIC</name>
<evidence type="ECO:0000256" key="8">
    <source>
        <dbReference type="SAM" id="MobiDB-lite"/>
    </source>
</evidence>
<keyword evidence="5 7" id="KW-0804">Transcription</keyword>
<organism evidence="10 11">
    <name type="scientific">Cardiosporidium cionae</name>
    <dbReference type="NCBI Taxonomy" id="476202"/>
    <lineage>
        <taxon>Eukaryota</taxon>
        <taxon>Sar</taxon>
        <taxon>Alveolata</taxon>
        <taxon>Apicomplexa</taxon>
        <taxon>Aconoidasida</taxon>
        <taxon>Nephromycida</taxon>
        <taxon>Cardiosporidium</taxon>
    </lineage>
</organism>
<evidence type="ECO:0000256" key="1">
    <source>
        <dbReference type="ARBA" id="ARBA00004123"/>
    </source>
</evidence>
<evidence type="ECO:0000313" key="11">
    <source>
        <dbReference type="Proteomes" id="UP000823046"/>
    </source>
</evidence>
<sequence length="1149" mass="129645">MYTNEGTNAESNETDETSLVEKRSISTKDYRLVSYGNLLKKLVSRAFNDWLLYCRRAATEDPRSAPFLRAALMQYCRHTREMFLKVALLQRLLVYQKPIHSLIQGVISLQQRKIDLHSLMALDLWMTRQETIPYQIPPSNIEVAIDVLATGTYPRLPVLMEKLVKSSHGFLFPDIPAEERIFLRQRLEDELLLHYIHSKCPKDKTAIALKNGKINLYVEDEFSLVIIADFTKWQVLDCNILFVKRMGLGCTVELKITFLALLSQLLILLEEKKRWKASKEMLERREKERIHPEEIPLSLSSPMAISLPPLSSPTPEAMFCSYVSEDPLYALYEVSHRFCGCMLMDFLKEQSLKMLANIQMVLDVHYYSCFLPSDPIEWKTFYPPSSWPKQSIASSTAVESSAFIFLEISILPRFDYALGGLSSSSTPSPDFSSEAESASPKLFFRFNKQKGSISVYCTPLHEWMTESKISLSSTLPPLDPSLRYALERLKIHRGWIYITEWHPSKLFLHEWLRYTICALEALQLYRLFFIFMQQPERDPSLSVTPAFSSSLSPLDSSFLAPTQMQMAEPARPHHCSFRTASSVSSSRRGVRTGSPTSPSLPPKRANPPPCLFRHLRCIYFGHTCDLSMDYRRGVLLIDCQWLPLSLQANLRHALTHLNESIFSVLAVVKSCAFHLHINTGLQPFGLEAIYPSPSSPLMKWSPPLSVSSMRLPQEEAGGTLSTESPPLFKNNSLLSKKKSDVLIKFQNLEIHPVYGMISFGFFRYRSSVRTPFSTAAIIALVYHRYSILHSFLLYPRGGNRAYRTPQSALSPPPPSSLFYSPLFATTRLQTSYDDPQNAIGLSLLLKHPPVNLCASQNVDSFSPVDSSFESLPLIACMTFSTFVDCLLKGLEGWWESLADAFAFVAEDDPSSFPFVSLHSLPRPETPFLHPFTAERWAEEEIPPPSPASTASLPPPPASSTFLSPYARAIDLRSIFAASLSPPFCGEDPPKASDEESPPVCLKKESSSPHRPLELFFCVKNTDLPFFLPMDKLLEFSPTFPSFQETLQKGLKLPSQEKKTLPPSLYSLHTAAPSILQWQTLKLDGYSYVLASVVFPPPGDSIFPTSPLSDSLFPILRLASPWCGLPPFKWPEAGIHIEALPCLRRPSTPS</sequence>
<comment type="subcellular location">
    <subcellularLocation>
        <location evidence="1 7">Nucleus</location>
    </subcellularLocation>
</comment>
<feature type="region of interest" description="Disordered" evidence="8">
    <location>
        <begin position="985"/>
        <end position="1004"/>
    </location>
</feature>
<gene>
    <name evidence="10" type="primary">MED14</name>
    <name evidence="10" type="ORF">IE077_001754</name>
</gene>
<reference evidence="10 11" key="1">
    <citation type="journal article" date="2020" name="bioRxiv">
        <title>Metabolic contributions of an alphaproteobacterial endosymbiont in the apicomplexan Cardiosporidium cionae.</title>
        <authorList>
            <person name="Hunter E.S."/>
            <person name="Paight C.J."/>
            <person name="Lane C.E."/>
        </authorList>
    </citation>
    <scope>NUCLEOTIDE SEQUENCE [LARGE SCALE GENOMIC DNA]</scope>
    <source>
        <strain evidence="10">ESH_2018</strain>
    </source>
</reference>
<dbReference type="EMBL" id="JADAQX010000988">
    <property type="protein sequence ID" value="KAF8819067.1"/>
    <property type="molecule type" value="Genomic_DNA"/>
</dbReference>
<keyword evidence="6 7" id="KW-0539">Nucleus</keyword>
<keyword evidence="3 7" id="KW-0805">Transcription regulation</keyword>
<keyword evidence="4 7" id="KW-0010">Activator</keyword>
<comment type="similarity">
    <text evidence="2 7">Belongs to the Mediator complex subunit 14 family.</text>
</comment>
<evidence type="ECO:0000256" key="2">
    <source>
        <dbReference type="ARBA" id="ARBA00007813"/>
    </source>
</evidence>
<evidence type="ECO:0000256" key="7">
    <source>
        <dbReference type="RuleBase" id="RU365082"/>
    </source>
</evidence>
<dbReference type="PANTHER" id="PTHR12809">
    <property type="entry name" value="MEDIATOR COMPLEX SUBUNIT"/>
    <property type="match status" value="1"/>
</dbReference>
<comment type="caution">
    <text evidence="10">The sequence shown here is derived from an EMBL/GenBank/DDBJ whole genome shotgun (WGS) entry which is preliminary data.</text>
</comment>
<evidence type="ECO:0000313" key="10">
    <source>
        <dbReference type="EMBL" id="KAF8819067.1"/>
    </source>
</evidence>
<keyword evidence="11" id="KW-1185">Reference proteome</keyword>
<dbReference type="InterPro" id="IPR013947">
    <property type="entry name" value="Mediator_Med14"/>
</dbReference>
<dbReference type="PANTHER" id="PTHR12809:SF2">
    <property type="entry name" value="MEDIATOR OF RNA POLYMERASE II TRANSCRIPTION SUBUNIT 14"/>
    <property type="match status" value="1"/>
</dbReference>
<dbReference type="Proteomes" id="UP000823046">
    <property type="component" value="Unassembled WGS sequence"/>
</dbReference>
<evidence type="ECO:0000256" key="6">
    <source>
        <dbReference type="ARBA" id="ARBA00023242"/>
    </source>
</evidence>
<accession>A0ABQ7J511</accession>
<evidence type="ECO:0000259" key="9">
    <source>
        <dbReference type="Pfam" id="PF08638"/>
    </source>
</evidence>
<evidence type="ECO:0000256" key="4">
    <source>
        <dbReference type="ARBA" id="ARBA00023159"/>
    </source>
</evidence>
<feature type="compositionally biased region" description="Polar residues" evidence="8">
    <location>
        <begin position="1"/>
        <end position="11"/>
    </location>
</feature>